<feature type="compositionally biased region" description="Polar residues" evidence="1">
    <location>
        <begin position="59"/>
        <end position="71"/>
    </location>
</feature>
<comment type="caution">
    <text evidence="2">The sequence shown here is derived from an EMBL/GenBank/DDBJ whole genome shotgun (WGS) entry which is preliminary data.</text>
</comment>
<sequence length="122" mass="14068">MLVKGHQKKKVECPRVIRIDSEDSRLKRRLHRTRSRSLEPEPYDARKVADARQRARVPESQSPRVPESQSPRVPERPCYHVTMTISFDFHPYLSLFRGAGKLVLVAGIPTAKKQIRTVQLEA</sequence>
<protein>
    <submittedName>
        <fullName evidence="2">Uncharacterized protein</fullName>
    </submittedName>
</protein>
<evidence type="ECO:0000256" key="1">
    <source>
        <dbReference type="SAM" id="MobiDB-lite"/>
    </source>
</evidence>
<accession>A0A9N9PR16</accession>
<organism evidence="2 3">
    <name type="scientific">Hymenoscyphus fraxineus</name>
    <dbReference type="NCBI Taxonomy" id="746836"/>
    <lineage>
        <taxon>Eukaryota</taxon>
        <taxon>Fungi</taxon>
        <taxon>Dikarya</taxon>
        <taxon>Ascomycota</taxon>
        <taxon>Pezizomycotina</taxon>
        <taxon>Leotiomycetes</taxon>
        <taxon>Helotiales</taxon>
        <taxon>Helotiaceae</taxon>
        <taxon>Hymenoscyphus</taxon>
    </lineage>
</organism>
<evidence type="ECO:0000313" key="3">
    <source>
        <dbReference type="Proteomes" id="UP000696280"/>
    </source>
</evidence>
<evidence type="ECO:0000313" key="2">
    <source>
        <dbReference type="EMBL" id="CAG8956391.1"/>
    </source>
</evidence>
<name>A0A9N9PR16_9HELO</name>
<feature type="compositionally biased region" description="Basic and acidic residues" evidence="1">
    <location>
        <begin position="36"/>
        <end position="57"/>
    </location>
</feature>
<dbReference type="EMBL" id="CAJVRL010000070">
    <property type="protein sequence ID" value="CAG8956391.1"/>
    <property type="molecule type" value="Genomic_DNA"/>
</dbReference>
<proteinExistence type="predicted"/>
<keyword evidence="3" id="KW-1185">Reference proteome</keyword>
<dbReference type="Proteomes" id="UP000696280">
    <property type="component" value="Unassembled WGS sequence"/>
</dbReference>
<feature type="region of interest" description="Disordered" evidence="1">
    <location>
        <begin position="28"/>
        <end position="75"/>
    </location>
</feature>
<reference evidence="2" key="1">
    <citation type="submission" date="2021-07" db="EMBL/GenBank/DDBJ databases">
        <authorList>
            <person name="Durling M."/>
        </authorList>
    </citation>
    <scope>NUCLEOTIDE SEQUENCE</scope>
</reference>
<dbReference type="AlphaFoldDB" id="A0A9N9PR16"/>
<gene>
    <name evidence="2" type="ORF">HYFRA_00003774</name>
</gene>